<protein>
    <submittedName>
        <fullName evidence="2">Uncharacterized protein</fullName>
    </submittedName>
</protein>
<feature type="region of interest" description="Disordered" evidence="1">
    <location>
        <begin position="264"/>
        <end position="322"/>
    </location>
</feature>
<evidence type="ECO:0000256" key="1">
    <source>
        <dbReference type="SAM" id="MobiDB-lite"/>
    </source>
</evidence>
<feature type="region of interest" description="Disordered" evidence="1">
    <location>
        <begin position="31"/>
        <end position="68"/>
    </location>
</feature>
<feature type="compositionally biased region" description="Low complexity" evidence="1">
    <location>
        <begin position="50"/>
        <end position="64"/>
    </location>
</feature>
<comment type="caution">
    <text evidence="2">The sequence shown here is derived from an EMBL/GenBank/DDBJ whole genome shotgun (WGS) entry which is preliminary data.</text>
</comment>
<evidence type="ECO:0000313" key="2">
    <source>
        <dbReference type="EMBL" id="RMC08251.1"/>
    </source>
</evidence>
<feature type="region of interest" description="Disordered" evidence="1">
    <location>
        <begin position="94"/>
        <end position="138"/>
    </location>
</feature>
<dbReference type="AlphaFoldDB" id="A0A3M0K6S7"/>
<feature type="compositionally biased region" description="Low complexity" evidence="1">
    <location>
        <begin position="107"/>
        <end position="130"/>
    </location>
</feature>
<name>A0A3M0K6S7_HIRRU</name>
<proteinExistence type="predicted"/>
<gene>
    <name evidence="2" type="ORF">DUI87_14492</name>
</gene>
<dbReference type="OrthoDB" id="10590838at2759"/>
<accession>A0A3M0K6S7</accession>
<sequence length="322" mass="34447">MFAHMEMSADVKPKKTWRMFLRRQKISHCEARAAPQEAEEHRDSCAGPGAQAAAEESRAAAPHSPRARGRALLHSLRRGSRAILSRVAAVLRRHSQQRGTPWHPHQGTEAGTVAPAPAAGARNRAAAPHGPCSPIEPSPGQLGAIGGQGAGAAVGAVLAPAEHEENAWFSLEQDGEVDSLKELYLMEDHPEDGCSGEQRPPVRPRQAWVEHGKRPSLTDAGQASALPSAACHSWPEVSTSQPVLGGLCPSPCLRQVEARRQRTTAAARLLLPGQPSEQGDTSEDVQAGGRADQRGYVSWRYEPQPLEPCKGTRLLGLSPSNK</sequence>
<evidence type="ECO:0000313" key="3">
    <source>
        <dbReference type="Proteomes" id="UP000269221"/>
    </source>
</evidence>
<keyword evidence="3" id="KW-1185">Reference proteome</keyword>
<reference evidence="2 3" key="1">
    <citation type="submission" date="2018-07" db="EMBL/GenBank/DDBJ databases">
        <title>A high quality draft genome assembly of the barn swallow (H. rustica rustica).</title>
        <authorList>
            <person name="Formenti G."/>
            <person name="Chiara M."/>
            <person name="Poveda L."/>
            <person name="Francoijs K.-J."/>
            <person name="Bonisoli-Alquati A."/>
            <person name="Canova L."/>
            <person name="Gianfranceschi L."/>
            <person name="Horner D.S."/>
            <person name="Saino N."/>
        </authorList>
    </citation>
    <scope>NUCLEOTIDE SEQUENCE [LARGE SCALE GENOMIC DNA]</scope>
    <source>
        <strain evidence="2">Chelidonia</strain>
        <tissue evidence="2">Blood</tissue>
    </source>
</reference>
<organism evidence="2 3">
    <name type="scientific">Hirundo rustica rustica</name>
    <dbReference type="NCBI Taxonomy" id="333673"/>
    <lineage>
        <taxon>Eukaryota</taxon>
        <taxon>Metazoa</taxon>
        <taxon>Chordata</taxon>
        <taxon>Craniata</taxon>
        <taxon>Vertebrata</taxon>
        <taxon>Euteleostomi</taxon>
        <taxon>Archelosauria</taxon>
        <taxon>Archosauria</taxon>
        <taxon>Dinosauria</taxon>
        <taxon>Saurischia</taxon>
        <taxon>Theropoda</taxon>
        <taxon>Coelurosauria</taxon>
        <taxon>Aves</taxon>
        <taxon>Neognathae</taxon>
        <taxon>Neoaves</taxon>
        <taxon>Telluraves</taxon>
        <taxon>Australaves</taxon>
        <taxon>Passeriformes</taxon>
        <taxon>Sylvioidea</taxon>
        <taxon>Hirundinidae</taxon>
        <taxon>Hirundo</taxon>
    </lineage>
</organism>
<dbReference type="EMBL" id="QRBI01000117">
    <property type="protein sequence ID" value="RMC08251.1"/>
    <property type="molecule type" value="Genomic_DNA"/>
</dbReference>
<dbReference type="Proteomes" id="UP000269221">
    <property type="component" value="Unassembled WGS sequence"/>
</dbReference>